<dbReference type="GO" id="GO:0004560">
    <property type="term" value="F:alpha-L-fucosidase activity"/>
    <property type="evidence" value="ECO:0007669"/>
    <property type="project" value="InterPro"/>
</dbReference>
<dbReference type="Gene3D" id="1.50.10.10">
    <property type="match status" value="1"/>
</dbReference>
<keyword evidence="6" id="KW-1185">Reference proteome</keyword>
<accession>A0AAP2DMF6</accession>
<evidence type="ECO:0000259" key="4">
    <source>
        <dbReference type="Pfam" id="PF22124"/>
    </source>
</evidence>
<dbReference type="InterPro" id="IPR027414">
    <property type="entry name" value="GH95_N_dom"/>
</dbReference>
<dbReference type="Gene3D" id="2.60.40.1180">
    <property type="entry name" value="Golgi alpha-mannosidase II"/>
    <property type="match status" value="1"/>
</dbReference>
<feature type="domain" description="Glycosyl hydrolase family 95 N-terminal" evidence="2">
    <location>
        <begin position="28"/>
        <end position="263"/>
    </location>
</feature>
<organism evidence="5 6">
    <name type="scientific">Chryseosolibacter histidini</name>
    <dbReference type="NCBI Taxonomy" id="2782349"/>
    <lineage>
        <taxon>Bacteria</taxon>
        <taxon>Pseudomonadati</taxon>
        <taxon>Bacteroidota</taxon>
        <taxon>Cytophagia</taxon>
        <taxon>Cytophagales</taxon>
        <taxon>Chryseotaleaceae</taxon>
        <taxon>Chryseosolibacter</taxon>
    </lineage>
</organism>
<dbReference type="Gene3D" id="2.70.98.50">
    <property type="entry name" value="putative glycoside hydrolase family protein from bacillus halodurans"/>
    <property type="match status" value="1"/>
</dbReference>
<dbReference type="InterPro" id="IPR016518">
    <property type="entry name" value="Alpha-L-fucosidase"/>
</dbReference>
<feature type="chain" id="PRO_5042927819" evidence="1">
    <location>
        <begin position="21"/>
        <end position="824"/>
    </location>
</feature>
<dbReference type="Pfam" id="PF14498">
    <property type="entry name" value="Glyco_hyd_65N_2"/>
    <property type="match status" value="1"/>
</dbReference>
<name>A0AAP2DMF6_9BACT</name>
<dbReference type="InterPro" id="IPR008928">
    <property type="entry name" value="6-hairpin_glycosidase_sf"/>
</dbReference>
<dbReference type="InterPro" id="IPR054363">
    <property type="entry name" value="GH95_cat"/>
</dbReference>
<reference evidence="5 6" key="1">
    <citation type="submission" date="2021-05" db="EMBL/GenBank/DDBJ databases">
        <title>A Polyphasic approach of four new species of the genus Ohtaekwangia: Ohtaekwangia histidinii sp. nov., Ohtaekwangia cretensis sp. nov., Ohtaekwangia indiensis sp. nov., Ohtaekwangia reichenbachii sp. nov. from diverse environment.</title>
        <authorList>
            <person name="Octaviana S."/>
        </authorList>
    </citation>
    <scope>NUCLEOTIDE SEQUENCE [LARGE SCALE GENOMIC DNA]</scope>
    <source>
        <strain evidence="5 6">PWU4</strain>
    </source>
</reference>
<feature type="domain" description="Glycosyl hydrolase family 95 catalytic" evidence="4">
    <location>
        <begin position="288"/>
        <end position="695"/>
    </location>
</feature>
<dbReference type="InterPro" id="IPR012341">
    <property type="entry name" value="6hp_glycosidase-like_sf"/>
</dbReference>
<feature type="signal peptide" evidence="1">
    <location>
        <begin position="1"/>
        <end position="20"/>
    </location>
</feature>
<dbReference type="PIRSF" id="PIRSF007663">
    <property type="entry name" value="UCP007663"/>
    <property type="match status" value="1"/>
</dbReference>
<dbReference type="AlphaFoldDB" id="A0AAP2DMF6"/>
<protein>
    <submittedName>
        <fullName evidence="5">Glycoside hydrolase N-terminal domain-containing protein</fullName>
    </submittedName>
</protein>
<keyword evidence="1" id="KW-0732">Signal</keyword>
<dbReference type="Pfam" id="PF21307">
    <property type="entry name" value="Glyco_hydro_95_C"/>
    <property type="match status" value="1"/>
</dbReference>
<sequence length="824" mass="92139">MRKLSMLCTVLVILSLPAFAQQDATLKLWYNKPASVWEEALPLGNGRLAAMVYGGPQREELQLNEETVWAGAPNNNINPRTGEVIGEIRKLLFEGKYQEAQEVADKNVKSLNDGMPYQPIGSLYLDFAGHESFTNYYRDLNIEDATATVSYEVNGIRYKREMFVSFPDQVVVIRLTAGQPGAISCKLSFQSPHRGHNIRIDNNTLVLSGTTSDHEGVKGAVKFETLAGARIEGGQMITDASAISITDADAVVICVSAATNFVNYRDISADAYQKAGKWLRQAFEKRDYSLMLNDHKKAYRNYFDRVKLDLGVTDAVKKPMDQRLAAFATSHDPHLAALYFQYGRYLLICGSQPGGQAATLQGKWNNKLVPPWDSKYTININTEMNYWPAEVTNIPEMHEPLFSMLEDLAVTGRESAQKTYGARGWVTHHNTDLWRVTDPVDGAHSWGMWPMGGAWLSQHLWEHYAFTGDTDFLKRYYPVLKGASRFFADVLQEDPATKWLVVAPSVSPENTYHYGEGKKASVTAGATMDNQLVFDLFSRTIRAAEALKLDKPFADSLRQLRKRLPPMQIGKHGQLQEWLKDWDNPNDKHRHISHLYGLYPSNQISPFREPELFAAARNTLTQRGDISTGWSMGWKVNFWARLLDGNRAYKLITNQLSPVGTNEGGGGTYPNLFDAHPPFQIDGNFGCSAGIAEMLVQSHDGTLHLLPALPDQWKDGEVKGLRARGGFEVDLTWKDKKVTSVKIRSTLGGVCRVRADQPLSSASKTSLARARGDNPNPFYEVDAVQKPLIVPQVQLTKAELPKFFLYDLKTESGKTYTLVQATGK</sequence>
<dbReference type="EMBL" id="JAHESF010000020">
    <property type="protein sequence ID" value="MBT1699005.1"/>
    <property type="molecule type" value="Genomic_DNA"/>
</dbReference>
<dbReference type="PANTHER" id="PTHR31084:SF0">
    <property type="entry name" value="ALPHA-L-FUCOSIDASE 2"/>
    <property type="match status" value="1"/>
</dbReference>
<dbReference type="FunFam" id="1.50.10.10:FF:000028">
    <property type="entry name" value="Alpha-L-fucosidase 2"/>
    <property type="match status" value="1"/>
</dbReference>
<dbReference type="PANTHER" id="PTHR31084">
    <property type="entry name" value="ALPHA-L-FUCOSIDASE 2"/>
    <property type="match status" value="1"/>
</dbReference>
<dbReference type="GO" id="GO:0005975">
    <property type="term" value="P:carbohydrate metabolic process"/>
    <property type="evidence" value="ECO:0007669"/>
    <property type="project" value="InterPro"/>
</dbReference>
<evidence type="ECO:0000256" key="1">
    <source>
        <dbReference type="SAM" id="SignalP"/>
    </source>
</evidence>
<dbReference type="RefSeq" id="WP_254166273.1">
    <property type="nucleotide sequence ID" value="NZ_JAHESF010000020.1"/>
</dbReference>
<dbReference type="Pfam" id="PF22124">
    <property type="entry name" value="Glyco_hydro_95_cat"/>
    <property type="match status" value="1"/>
</dbReference>
<evidence type="ECO:0000259" key="2">
    <source>
        <dbReference type="Pfam" id="PF14498"/>
    </source>
</evidence>
<keyword evidence="5" id="KW-0378">Hydrolase</keyword>
<dbReference type="InterPro" id="IPR013780">
    <property type="entry name" value="Glyco_hydro_b"/>
</dbReference>
<evidence type="ECO:0000313" key="5">
    <source>
        <dbReference type="EMBL" id="MBT1699005.1"/>
    </source>
</evidence>
<evidence type="ECO:0000259" key="3">
    <source>
        <dbReference type="Pfam" id="PF21307"/>
    </source>
</evidence>
<proteinExistence type="predicted"/>
<comment type="caution">
    <text evidence="5">The sequence shown here is derived from an EMBL/GenBank/DDBJ whole genome shotgun (WGS) entry which is preliminary data.</text>
</comment>
<gene>
    <name evidence="5" type="ORF">KK083_19075</name>
</gene>
<evidence type="ECO:0000313" key="6">
    <source>
        <dbReference type="Proteomes" id="UP001319200"/>
    </source>
</evidence>
<dbReference type="InterPro" id="IPR049053">
    <property type="entry name" value="AFCA-like_C"/>
</dbReference>
<dbReference type="SUPFAM" id="SSF48208">
    <property type="entry name" value="Six-hairpin glycosidases"/>
    <property type="match status" value="1"/>
</dbReference>
<dbReference type="Proteomes" id="UP001319200">
    <property type="component" value="Unassembled WGS sequence"/>
</dbReference>
<feature type="domain" description="Alpha fucosidase A-like C-terminal" evidence="3">
    <location>
        <begin position="697"/>
        <end position="764"/>
    </location>
</feature>